<dbReference type="SUPFAM" id="SSF47672">
    <property type="entry name" value="Transferrin receptor-like dimerisation domain"/>
    <property type="match status" value="1"/>
</dbReference>
<evidence type="ECO:0000259" key="1">
    <source>
        <dbReference type="Pfam" id="PF04253"/>
    </source>
</evidence>
<dbReference type="Pfam" id="PF04253">
    <property type="entry name" value="TFR_dimer"/>
    <property type="match status" value="1"/>
</dbReference>
<dbReference type="WBParaSite" id="ALUE_0000252101-mRNA-1">
    <property type="protein sequence ID" value="ALUE_0000252101-mRNA-1"/>
    <property type="gene ID" value="ALUE_0000252101"/>
</dbReference>
<dbReference type="Gene3D" id="1.20.930.40">
    <property type="entry name" value="Transferrin receptor-like, dimerisation domain"/>
    <property type="match status" value="1"/>
</dbReference>
<dbReference type="InterPro" id="IPR007365">
    <property type="entry name" value="TFR-like_dimer_dom"/>
</dbReference>
<dbReference type="AlphaFoldDB" id="A0A0M3HLX6"/>
<dbReference type="InterPro" id="IPR036757">
    <property type="entry name" value="TFR-like_dimer_dom_sf"/>
</dbReference>
<name>A0A0M3HLX6_ASCLU</name>
<dbReference type="Proteomes" id="UP000036681">
    <property type="component" value="Unplaced"/>
</dbReference>
<protein>
    <submittedName>
        <fullName evidence="3">TFR_dimer domain-containing protein</fullName>
    </submittedName>
</protein>
<accession>A0A0M3HLX6</accession>
<keyword evidence="2" id="KW-1185">Reference proteome</keyword>
<reference evidence="3" key="1">
    <citation type="submission" date="2017-02" db="UniProtKB">
        <authorList>
            <consortium name="WormBaseParasite"/>
        </authorList>
    </citation>
    <scope>IDENTIFICATION</scope>
</reference>
<proteinExistence type="predicted"/>
<evidence type="ECO:0000313" key="3">
    <source>
        <dbReference type="WBParaSite" id="ALUE_0000252101-mRNA-1"/>
    </source>
</evidence>
<organism evidence="2 3">
    <name type="scientific">Ascaris lumbricoides</name>
    <name type="common">Giant roundworm</name>
    <dbReference type="NCBI Taxonomy" id="6252"/>
    <lineage>
        <taxon>Eukaryota</taxon>
        <taxon>Metazoa</taxon>
        <taxon>Ecdysozoa</taxon>
        <taxon>Nematoda</taxon>
        <taxon>Chromadorea</taxon>
        <taxon>Rhabditida</taxon>
        <taxon>Spirurina</taxon>
        <taxon>Ascaridomorpha</taxon>
        <taxon>Ascaridoidea</taxon>
        <taxon>Ascarididae</taxon>
        <taxon>Ascaris</taxon>
    </lineage>
</organism>
<evidence type="ECO:0000313" key="2">
    <source>
        <dbReference type="Proteomes" id="UP000036681"/>
    </source>
</evidence>
<sequence length="98" mass="11364">MLNNRVQNLERAFIFEQGIYAERTQYRHLVFTSSEHNDYGGVLFAGIMDPAVRWRNAYASGDLSRANHWLETVKISFTKLQYAIESAILTLNLQGFYD</sequence>
<feature type="domain" description="Transferrin receptor-like dimerisation" evidence="1">
    <location>
        <begin position="2"/>
        <end position="75"/>
    </location>
</feature>